<dbReference type="AlphaFoldDB" id="A0A2V1GZA9"/>
<feature type="binding site" evidence="9">
    <location>
        <position position="270"/>
    </location>
    <ligand>
        <name>glycerol</name>
        <dbReference type="ChEBI" id="CHEBI:17754"/>
    </ligand>
</feature>
<evidence type="ECO:0000256" key="11">
    <source>
        <dbReference type="PIRSR" id="PIRSR000112-3"/>
    </source>
</evidence>
<dbReference type="PANTHER" id="PTHR43616">
    <property type="entry name" value="GLYCEROL DEHYDROGENASE"/>
    <property type="match status" value="1"/>
</dbReference>
<dbReference type="PIRSF" id="PIRSF000112">
    <property type="entry name" value="Glycerol_dehydrogenase"/>
    <property type="match status" value="1"/>
</dbReference>
<dbReference type="NCBIfam" id="NF006941">
    <property type="entry name" value="PRK09423.1"/>
    <property type="match status" value="1"/>
</dbReference>
<feature type="binding site" evidence="11">
    <location>
        <begin position="115"/>
        <end position="118"/>
    </location>
    <ligand>
        <name>NAD(+)</name>
        <dbReference type="ChEBI" id="CHEBI:57540"/>
    </ligand>
</feature>
<protein>
    <recommendedName>
        <fullName evidence="7">Glycerol dehydrogenase</fullName>
        <ecNumber evidence="6">1.1.1.6</ecNumber>
    </recommendedName>
</protein>
<dbReference type="Gene3D" id="3.40.50.1970">
    <property type="match status" value="1"/>
</dbReference>
<keyword evidence="3 13" id="KW-0560">Oxidoreductase</keyword>
<evidence type="ECO:0000256" key="4">
    <source>
        <dbReference type="ARBA" id="ARBA00023027"/>
    </source>
</evidence>
<dbReference type="SUPFAM" id="SSF56796">
    <property type="entry name" value="Dehydroquinate synthase-like"/>
    <property type="match status" value="1"/>
</dbReference>
<comment type="similarity">
    <text evidence="1">Belongs to the iron-containing alcohol dehydrogenase family.</text>
</comment>
<evidence type="ECO:0000259" key="12">
    <source>
        <dbReference type="Pfam" id="PF00465"/>
    </source>
</evidence>
<feature type="binding site" evidence="11">
    <location>
        <position position="124"/>
    </location>
    <ligand>
        <name>NAD(+)</name>
        <dbReference type="ChEBI" id="CHEBI:57540"/>
    </ligand>
</feature>
<evidence type="ECO:0000256" key="8">
    <source>
        <dbReference type="ARBA" id="ARBA00049006"/>
    </source>
</evidence>
<evidence type="ECO:0000256" key="5">
    <source>
        <dbReference type="ARBA" id="ARBA00037918"/>
    </source>
</evidence>
<evidence type="ECO:0000313" key="13">
    <source>
        <dbReference type="EMBL" id="PVZ70294.1"/>
    </source>
</evidence>
<accession>A0A2V1GZA9</accession>
<evidence type="ECO:0000256" key="10">
    <source>
        <dbReference type="PIRSR" id="PIRSR000112-2"/>
    </source>
</evidence>
<dbReference type="InterPro" id="IPR018211">
    <property type="entry name" value="ADH_Fe_CS"/>
</dbReference>
<comment type="catalytic activity">
    <reaction evidence="8">
        <text>glycerol + NAD(+) = dihydroxyacetone + NADH + H(+)</text>
        <dbReference type="Rhea" id="RHEA:13769"/>
        <dbReference type="ChEBI" id="CHEBI:15378"/>
        <dbReference type="ChEBI" id="CHEBI:16016"/>
        <dbReference type="ChEBI" id="CHEBI:17754"/>
        <dbReference type="ChEBI" id="CHEBI:57540"/>
        <dbReference type="ChEBI" id="CHEBI:57945"/>
        <dbReference type="EC" id="1.1.1.6"/>
    </reaction>
</comment>
<dbReference type="InterPro" id="IPR016205">
    <property type="entry name" value="Glycerol_DH"/>
</dbReference>
<evidence type="ECO:0000313" key="14">
    <source>
        <dbReference type="Proteomes" id="UP000244906"/>
    </source>
</evidence>
<feature type="binding site" evidence="11">
    <location>
        <position position="126"/>
    </location>
    <ligand>
        <name>NAD(+)</name>
        <dbReference type="ChEBI" id="CHEBI:57540"/>
    </ligand>
</feature>
<sequence>MLATAIFPGRYVQGDNALSALGEEAARQGHRALIIADSWVHLHLMPEISEGLSDYMPWLVETFSGECSDEEIDRLVIQAEDADCDVIIGIGGGKTLDTAKVVAFMHGCRLVVVPTLASNDSPCSSLSIIYYKDGRFKRYLQLPRNPDAVIVDTGVIARAPLRSLVAGMGDALATLYETEDCRQSGKSNQAGRRPPLIATAIAKLCHETLMEWGELAVDAAKIQVVTPALEHIVETNILLSGLGYESGGLAAAHAIGNGLTALPQTRQSMHGEKVAFGVQAMMFLTGRSRDEIDRVYSFCHRIKLPMTLESLGLADPSTTELQMIAEAACSKGESMDHEPFAVSVKQVIDALKMADSEGRKWLKK</sequence>
<organism evidence="13 14">
    <name type="scientific">Pelagibaculum spongiae</name>
    <dbReference type="NCBI Taxonomy" id="2080658"/>
    <lineage>
        <taxon>Bacteria</taxon>
        <taxon>Pseudomonadati</taxon>
        <taxon>Pseudomonadota</taxon>
        <taxon>Gammaproteobacteria</taxon>
        <taxon>Oceanospirillales</taxon>
        <taxon>Pelagibaculum</taxon>
    </lineage>
</organism>
<feature type="binding site" evidence="9">
    <location>
        <position position="253"/>
    </location>
    <ligand>
        <name>glycerol</name>
        <dbReference type="ChEBI" id="CHEBI:17754"/>
    </ligand>
</feature>
<dbReference type="OrthoDB" id="5198708at2"/>
<evidence type="ECO:0000256" key="3">
    <source>
        <dbReference type="ARBA" id="ARBA00023002"/>
    </source>
</evidence>
<feature type="binding site" evidence="11">
    <location>
        <begin position="93"/>
        <end position="97"/>
    </location>
    <ligand>
        <name>NAD(+)</name>
        <dbReference type="ChEBI" id="CHEBI:57540"/>
    </ligand>
</feature>
<dbReference type="EC" id="1.1.1.6" evidence="6"/>
<dbReference type="PROSITE" id="PS00060">
    <property type="entry name" value="ADH_IRON_2"/>
    <property type="match status" value="1"/>
</dbReference>
<feature type="binding site" evidence="11">
    <location>
        <position position="37"/>
    </location>
    <ligand>
        <name>NAD(+)</name>
        <dbReference type="ChEBI" id="CHEBI:57540"/>
    </ligand>
</feature>
<dbReference type="Pfam" id="PF00465">
    <property type="entry name" value="Fe-ADH"/>
    <property type="match status" value="1"/>
</dbReference>
<evidence type="ECO:0000256" key="9">
    <source>
        <dbReference type="PIRSR" id="PIRSR000112-1"/>
    </source>
</evidence>
<evidence type="ECO:0000256" key="6">
    <source>
        <dbReference type="ARBA" id="ARBA00039147"/>
    </source>
</evidence>
<dbReference type="PROSITE" id="PS00913">
    <property type="entry name" value="ADH_IRON_1"/>
    <property type="match status" value="1"/>
</dbReference>
<dbReference type="GO" id="GO:0008888">
    <property type="term" value="F:glycerol dehydrogenase (NAD+) activity"/>
    <property type="evidence" value="ECO:0007669"/>
    <property type="project" value="UniProtKB-EC"/>
</dbReference>
<keyword evidence="14" id="KW-1185">Reference proteome</keyword>
<keyword evidence="4 11" id="KW-0520">NAD</keyword>
<name>A0A2V1GZA9_9GAMM</name>
<feature type="binding site" evidence="10">
    <location>
        <position position="120"/>
    </location>
    <ligand>
        <name>glycerol</name>
        <dbReference type="ChEBI" id="CHEBI:17754"/>
    </ligand>
</feature>
<gene>
    <name evidence="13" type="primary">gldA</name>
    <name evidence="13" type="ORF">DC094_06765</name>
</gene>
<comment type="pathway">
    <text evidence="5">Polyol metabolism; glycerol fermentation; glycerone phosphate from glycerol (oxidative route): step 1/2.</text>
</comment>
<dbReference type="PANTHER" id="PTHR43616:SF5">
    <property type="entry name" value="GLYCEROL DEHYDROGENASE 1"/>
    <property type="match status" value="1"/>
</dbReference>
<evidence type="ECO:0000256" key="1">
    <source>
        <dbReference type="ARBA" id="ARBA00007358"/>
    </source>
</evidence>
<keyword evidence="2 9" id="KW-0479">Metal-binding</keyword>
<dbReference type="GO" id="GO:0005829">
    <property type="term" value="C:cytosol"/>
    <property type="evidence" value="ECO:0007669"/>
    <property type="project" value="TreeGrafter"/>
</dbReference>
<comment type="cofactor">
    <cofactor evidence="9">
        <name>Zn(2+)</name>
        <dbReference type="ChEBI" id="CHEBI:29105"/>
    </cofactor>
    <text evidence="9">Binds 1 zinc ion per subunit.</text>
</comment>
<dbReference type="InterPro" id="IPR001670">
    <property type="entry name" value="ADH_Fe/GldA"/>
</dbReference>
<dbReference type="Gene3D" id="1.20.1090.10">
    <property type="entry name" value="Dehydroquinate synthase-like - alpha domain"/>
    <property type="match status" value="1"/>
</dbReference>
<evidence type="ECO:0000256" key="7">
    <source>
        <dbReference type="ARBA" id="ARBA00040132"/>
    </source>
</evidence>
<feature type="binding site" evidence="9">
    <location>
        <position position="170"/>
    </location>
    <ligand>
        <name>glycerol</name>
        <dbReference type="ChEBI" id="CHEBI:17754"/>
    </ligand>
</feature>
<reference evidence="13 14" key="1">
    <citation type="submission" date="2018-04" db="EMBL/GenBank/DDBJ databases">
        <title>Thalassorhabdus spongiae gen. nov., sp. nov., isolated from a marine sponge in South-West Iceland.</title>
        <authorList>
            <person name="Knobloch S."/>
            <person name="Daussin A."/>
            <person name="Johannsson R."/>
            <person name="Marteinsson V.T."/>
        </authorList>
    </citation>
    <scope>NUCLEOTIDE SEQUENCE [LARGE SCALE GENOMIC DNA]</scope>
    <source>
        <strain evidence="13 14">Hp12</strain>
    </source>
</reference>
<dbReference type="EMBL" id="QDDL01000002">
    <property type="protein sequence ID" value="PVZ70294.1"/>
    <property type="molecule type" value="Genomic_DNA"/>
</dbReference>
<proteinExistence type="inferred from homology"/>
<dbReference type="CDD" id="cd08170">
    <property type="entry name" value="GlyDH"/>
    <property type="match status" value="1"/>
</dbReference>
<keyword evidence="9" id="KW-0862">Zinc</keyword>
<dbReference type="Proteomes" id="UP000244906">
    <property type="component" value="Unassembled WGS sequence"/>
</dbReference>
<comment type="caution">
    <text evidence="13">The sequence shown here is derived from an EMBL/GenBank/DDBJ whole genome shotgun (WGS) entry which is preliminary data.</text>
</comment>
<evidence type="ECO:0000256" key="2">
    <source>
        <dbReference type="ARBA" id="ARBA00022723"/>
    </source>
</evidence>
<feature type="domain" description="Alcohol dehydrogenase iron-type/glycerol dehydrogenase GldA" evidence="12">
    <location>
        <begin position="8"/>
        <end position="153"/>
    </location>
</feature>
<dbReference type="GO" id="GO:0046872">
    <property type="term" value="F:metal ion binding"/>
    <property type="evidence" value="ECO:0007669"/>
    <property type="project" value="UniProtKB-KW"/>
</dbReference>
<feature type="binding site" evidence="11">
    <location>
        <position position="130"/>
    </location>
    <ligand>
        <name>NAD(+)</name>
        <dbReference type="ChEBI" id="CHEBI:57540"/>
    </ligand>
</feature>
<dbReference type="RefSeq" id="WP_116686368.1">
    <property type="nucleotide sequence ID" value="NZ_CAWNYD010000002.1"/>
</dbReference>